<evidence type="ECO:0000256" key="1">
    <source>
        <dbReference type="SAM" id="Phobius"/>
    </source>
</evidence>
<feature type="transmembrane region" description="Helical" evidence="1">
    <location>
        <begin position="366"/>
        <end position="385"/>
    </location>
</feature>
<accession>A0A7W6HWE9</accession>
<proteinExistence type="predicted"/>
<feature type="transmembrane region" description="Helical" evidence="1">
    <location>
        <begin position="337"/>
        <end position="359"/>
    </location>
</feature>
<feature type="transmembrane region" description="Helical" evidence="1">
    <location>
        <begin position="796"/>
        <end position="817"/>
    </location>
</feature>
<dbReference type="PANTHER" id="PTHR38454:SF1">
    <property type="entry name" value="INTEGRAL MEMBRANE PROTEIN"/>
    <property type="match status" value="1"/>
</dbReference>
<feature type="transmembrane region" description="Helical" evidence="1">
    <location>
        <begin position="225"/>
        <end position="244"/>
    </location>
</feature>
<comment type="caution">
    <text evidence="2">The sequence shown here is derived from an EMBL/GenBank/DDBJ whole genome shotgun (WGS) entry which is preliminary data.</text>
</comment>
<keyword evidence="1" id="KW-0472">Membrane</keyword>
<gene>
    <name evidence="2" type="ORF">GGR14_002021</name>
</gene>
<evidence type="ECO:0008006" key="4">
    <source>
        <dbReference type="Google" id="ProtNLM"/>
    </source>
</evidence>
<dbReference type="OrthoDB" id="9772884at2"/>
<feature type="transmembrane region" description="Helical" evidence="1">
    <location>
        <begin position="123"/>
        <end position="142"/>
    </location>
</feature>
<feature type="transmembrane region" description="Helical" evidence="1">
    <location>
        <begin position="101"/>
        <end position="118"/>
    </location>
</feature>
<feature type="transmembrane region" description="Helical" evidence="1">
    <location>
        <begin position="405"/>
        <end position="423"/>
    </location>
</feature>
<name>A0A7W6HWE9_9BACT</name>
<evidence type="ECO:0000313" key="2">
    <source>
        <dbReference type="EMBL" id="MBB4026231.1"/>
    </source>
</evidence>
<feature type="transmembrane region" description="Helical" evidence="1">
    <location>
        <begin position="148"/>
        <end position="167"/>
    </location>
</feature>
<keyword evidence="3" id="KW-1185">Reference proteome</keyword>
<dbReference type="GeneID" id="93102364"/>
<feature type="transmembrane region" description="Helical" evidence="1">
    <location>
        <begin position="491"/>
        <end position="509"/>
    </location>
</feature>
<dbReference type="PANTHER" id="PTHR38454">
    <property type="entry name" value="INTEGRAL MEMBRANE PROTEIN-RELATED"/>
    <property type="match status" value="1"/>
</dbReference>
<keyword evidence="1" id="KW-0812">Transmembrane</keyword>
<feature type="transmembrane region" description="Helical" evidence="1">
    <location>
        <begin position="9"/>
        <end position="28"/>
    </location>
</feature>
<organism evidence="2 3">
    <name type="scientific">Butyricimonas faecihominis</name>
    <dbReference type="NCBI Taxonomy" id="1472416"/>
    <lineage>
        <taxon>Bacteria</taxon>
        <taxon>Pseudomonadati</taxon>
        <taxon>Bacteroidota</taxon>
        <taxon>Bacteroidia</taxon>
        <taxon>Bacteroidales</taxon>
        <taxon>Odoribacteraceae</taxon>
        <taxon>Butyricimonas</taxon>
    </lineage>
</organism>
<feature type="transmembrane region" description="Helical" evidence="1">
    <location>
        <begin position="516"/>
        <end position="533"/>
    </location>
</feature>
<dbReference type="EMBL" id="JACIES010000004">
    <property type="protein sequence ID" value="MBB4026231.1"/>
    <property type="molecule type" value="Genomic_DNA"/>
</dbReference>
<keyword evidence="1" id="KW-1133">Transmembrane helix</keyword>
<feature type="transmembrane region" description="Helical" evidence="1">
    <location>
        <begin position="172"/>
        <end position="188"/>
    </location>
</feature>
<feature type="transmembrane region" description="Helical" evidence="1">
    <location>
        <begin position="194"/>
        <end position="213"/>
    </location>
</feature>
<dbReference type="RefSeq" id="WP_124315718.1">
    <property type="nucleotide sequence ID" value="NZ_AP028155.1"/>
</dbReference>
<evidence type="ECO:0000313" key="3">
    <source>
        <dbReference type="Proteomes" id="UP000546007"/>
    </source>
</evidence>
<reference evidence="2 3" key="1">
    <citation type="submission" date="2020-08" db="EMBL/GenBank/DDBJ databases">
        <title>Genomic Encyclopedia of Type Strains, Phase IV (KMG-IV): sequencing the most valuable type-strain genomes for metagenomic binning, comparative biology and taxonomic classification.</title>
        <authorList>
            <person name="Goeker M."/>
        </authorList>
    </citation>
    <scope>NUCLEOTIDE SEQUENCE [LARGE SCALE GENOMIC DNA]</scope>
    <source>
        <strain evidence="2 3">DSM 105721</strain>
    </source>
</reference>
<sequence>MKQLKLKAFYPHLFAIILLILIGFIYFYPTLQGKVVNQSDVSSFVGAAKETIDYRAANNGEEPLWTNSMFSGMPTTMISTYYKGNYLENIYEFLFVGPRPAADLILGFISFYFLMLAFGVNPWLSIVGALAFGLCSYNFQIIQVGHNAKMTAIALMPAVLAALVYAFRKNRWLGAVLFGITLSFEIMANHPQITFYLAFITIFYGVAQLYTAIKQKALPSFLKTTILLIVAAGLAGATNVNHLWPTWEYGKYTMRGGSELTLNQKNQTKGGLDKEYATAWSYGIDESLNLLIPNFKGGASAGALSKNSETYKFLKSAGAQNADQMIKQMPLYWGPQAFTAGPMYMGAIAIFLFVLGLILIKGPMKWWIVGISLLALFLGWGRHFMALSSFFYDYVPLYNKFRVPSMMLVVLQVTIPLLGIYTLNKILNGCFERQVLVKALKISLGITAGICALFALIPGLAGNFSAPIDAQAEWLQQYLPAERESLLRTDAFRSLAFILLAGAVIWAWVIQKLKVTQVAIIMGLLVLADMWTVDKRYLNNDHFVTQREFNSQYKLRPADNAILTDKDPNYRVLDLSVDVFNDSHTSYFHKTIGGYSAAKLQRYQDMIDYFIIPEIQNLGNALKQSPTLSSIEGSLSQQKALNMLNAKYIIIDPNSAPINNRFAYGNAWFVKDYELVDTPDDEIITLKQIDPKESAVINKEFQSIIQDKGFNFDGNATIQLTSYAPNKLEYKTSATDEQLAVFSEVYYPKGWNVYVDGQPSELFRADYILRAMIVPAGEHVITFEYKPQSYFMGAKISAISSGILLLALLGCIVFYIIRYYKKKINYQ</sequence>
<dbReference type="Pfam" id="PF09586">
    <property type="entry name" value="YfhO"/>
    <property type="match status" value="1"/>
</dbReference>
<protein>
    <recommendedName>
        <fullName evidence="4">YfhO family protein</fullName>
    </recommendedName>
</protein>
<feature type="transmembrane region" description="Helical" evidence="1">
    <location>
        <begin position="435"/>
        <end position="457"/>
    </location>
</feature>
<dbReference type="AlphaFoldDB" id="A0A7W6HWE9"/>
<dbReference type="InterPro" id="IPR018580">
    <property type="entry name" value="Uncharacterised_YfhO"/>
</dbReference>
<dbReference type="Proteomes" id="UP000546007">
    <property type="component" value="Unassembled WGS sequence"/>
</dbReference>